<accession>A0A2M9XAL4</accession>
<keyword evidence="2" id="KW-1185">Reference proteome</keyword>
<protein>
    <submittedName>
        <fullName evidence="1">PLU-1-like domain protein</fullName>
    </submittedName>
</protein>
<evidence type="ECO:0000313" key="2">
    <source>
        <dbReference type="Proteomes" id="UP000232196"/>
    </source>
</evidence>
<dbReference type="OrthoDB" id="330166at2"/>
<comment type="caution">
    <text evidence="1">The sequence shown here is derived from an EMBL/GenBank/DDBJ whole genome shotgun (WGS) entry which is preliminary data.</text>
</comment>
<dbReference type="EMBL" id="NPDN01000007">
    <property type="protein sequence ID" value="PJZ24723.1"/>
    <property type="molecule type" value="Genomic_DNA"/>
</dbReference>
<evidence type="ECO:0000313" key="1">
    <source>
        <dbReference type="EMBL" id="PJZ24723.1"/>
    </source>
</evidence>
<proteinExistence type="predicted"/>
<dbReference type="AlphaFoldDB" id="A0A2M9XAL4"/>
<dbReference type="RefSeq" id="WP_100707419.1">
    <property type="nucleotide sequence ID" value="NZ_NPDL01000006.1"/>
</dbReference>
<organism evidence="1 2">
    <name type="scientific">Leptospira hartskeerlii</name>
    <dbReference type="NCBI Taxonomy" id="2023177"/>
    <lineage>
        <taxon>Bacteria</taxon>
        <taxon>Pseudomonadati</taxon>
        <taxon>Spirochaetota</taxon>
        <taxon>Spirochaetia</taxon>
        <taxon>Leptospirales</taxon>
        <taxon>Leptospiraceae</taxon>
        <taxon>Leptospira</taxon>
    </lineage>
</organism>
<dbReference type="Proteomes" id="UP000232196">
    <property type="component" value="Unassembled WGS sequence"/>
</dbReference>
<reference evidence="1 2" key="1">
    <citation type="submission" date="2017-07" db="EMBL/GenBank/DDBJ databases">
        <title>Leptospira spp. isolated from tropical soils.</title>
        <authorList>
            <person name="Thibeaux R."/>
            <person name="Iraola G."/>
            <person name="Ferres I."/>
            <person name="Bierque E."/>
            <person name="Girault D."/>
            <person name="Soupe-Gilbert M.-E."/>
            <person name="Picardeau M."/>
            <person name="Goarant C."/>
        </authorList>
    </citation>
    <scope>NUCLEOTIDE SEQUENCE [LARGE SCALE GENOMIC DNA]</scope>
    <source>
        <strain evidence="1 2">MCA1-C-A1</strain>
    </source>
</reference>
<sequence length="121" mass="14432">MNFPELDSYFQSLTDITDTISILNSPYDSEFDSDISKMEDFLNEIQSKDWLTTDKEYFNLFTSHFSFHIKIVEEIVREAREILDPERRRHVKRLVGYCKTTEEWLADLQKRRRATETLATA</sequence>
<name>A0A2M9XAL4_9LEPT</name>
<gene>
    <name evidence="1" type="ORF">CH357_14140</name>
</gene>